<feature type="domain" description="PDZ" evidence="3">
    <location>
        <begin position="389"/>
        <end position="471"/>
    </location>
</feature>
<dbReference type="PANTHER" id="PTHR43343:SF3">
    <property type="entry name" value="PROTEASE DO-LIKE 8, CHLOROPLASTIC"/>
    <property type="match status" value="1"/>
</dbReference>
<evidence type="ECO:0000313" key="4">
    <source>
        <dbReference type="EMBL" id="GLO36392.1"/>
    </source>
</evidence>
<gene>
    <name evidence="4" type="ORF">PPUN14671_32270</name>
</gene>
<evidence type="ECO:0000313" key="5">
    <source>
        <dbReference type="Proteomes" id="UP001161257"/>
    </source>
</evidence>
<dbReference type="InterPro" id="IPR051201">
    <property type="entry name" value="Chloro_Bact_Ser_Proteases"/>
</dbReference>
<organism evidence="4 5">
    <name type="scientific">Pseudomonas putida</name>
    <name type="common">Arthrobacter siderocapsulatus</name>
    <dbReference type="NCBI Taxonomy" id="303"/>
    <lineage>
        <taxon>Bacteria</taxon>
        <taxon>Pseudomonadati</taxon>
        <taxon>Pseudomonadota</taxon>
        <taxon>Gammaproteobacteria</taxon>
        <taxon>Pseudomonadales</taxon>
        <taxon>Pseudomonadaceae</taxon>
        <taxon>Pseudomonas</taxon>
    </lineage>
</organism>
<accession>A0AA37VSY6</accession>
<dbReference type="Proteomes" id="UP001161257">
    <property type="component" value="Unassembled WGS sequence"/>
</dbReference>
<dbReference type="PANTHER" id="PTHR43343">
    <property type="entry name" value="PEPTIDASE S12"/>
    <property type="match status" value="1"/>
</dbReference>
<dbReference type="InterPro" id="IPR036034">
    <property type="entry name" value="PDZ_sf"/>
</dbReference>
<dbReference type="Gene3D" id="2.30.42.10">
    <property type="match status" value="2"/>
</dbReference>
<keyword evidence="2" id="KW-0378">Hydrolase</keyword>
<protein>
    <recommendedName>
        <fullName evidence="3">PDZ domain-containing protein</fullName>
    </recommendedName>
</protein>
<comment type="caution">
    <text evidence="4">The sequence shown here is derived from an EMBL/GenBank/DDBJ whole genome shotgun (WGS) entry which is preliminary data.</text>
</comment>
<dbReference type="AlphaFoldDB" id="A0AA37VSY6"/>
<dbReference type="GO" id="GO:0006508">
    <property type="term" value="P:proteolysis"/>
    <property type="evidence" value="ECO:0007669"/>
    <property type="project" value="UniProtKB-KW"/>
</dbReference>
<sequence>MNASNVTIFTTATSFSDDGHYLWLWLIGDDGELPGEGQNVKMNKSMERVTTVTLATVLGTSCTLLSGCVLDPISLITDPIMYAADAAGPTDAEIQAEHDAYMKNTFITEYRGETCEQITMFWPERKEAVAKDNTQWGGKIALDAAEQVIREKGCVVPDTPVAAASASVPTPTPAATVERDPASFSAVIASPPEGWGSVSKTGRNQTSLAQWVARENPQKYQGRSCDYLQQALARSQQLEASSSVPAQAVGASQRVAVRQVLDSRNCPVWTANGSGRTGAYISAVDPIKAPQLNMPGQGASVEGLVPGGNAERAGLQFTDVVVGVGSTPVNDDVEFLVAIGKMPTGSTAVLKVWRKTAFIDVPVQVGPPLAPPVAAAPKSSSTTPAVMTSPLDMQLGSVTHDYAKAVGLQEPKGAWVIETAKGGTAERAGIKPLDVILEVSGQEVTSPDDFTAIGSKMRKGYNAPIVVWRDRAKKDLKMVLN</sequence>
<evidence type="ECO:0000256" key="2">
    <source>
        <dbReference type="ARBA" id="ARBA00022801"/>
    </source>
</evidence>
<name>A0AA37VSY6_PSEPU</name>
<dbReference type="GO" id="GO:0008233">
    <property type="term" value="F:peptidase activity"/>
    <property type="evidence" value="ECO:0007669"/>
    <property type="project" value="UniProtKB-KW"/>
</dbReference>
<reference evidence="4" key="1">
    <citation type="submission" date="2023-01" db="EMBL/GenBank/DDBJ databases">
        <title>Whole-genome sequence of Pseudomonas putida NBRC 14671.</title>
        <authorList>
            <person name="Morohoshi T."/>
            <person name="Someya N."/>
        </authorList>
    </citation>
    <scope>NUCLEOTIDE SEQUENCE</scope>
    <source>
        <strain evidence="4">NBRC 14671</strain>
    </source>
</reference>
<evidence type="ECO:0000259" key="3">
    <source>
        <dbReference type="SMART" id="SM00228"/>
    </source>
</evidence>
<dbReference type="SMART" id="SM00228">
    <property type="entry name" value="PDZ"/>
    <property type="match status" value="2"/>
</dbReference>
<keyword evidence="1" id="KW-0645">Protease</keyword>
<dbReference type="SUPFAM" id="SSF50156">
    <property type="entry name" value="PDZ domain-like"/>
    <property type="match status" value="2"/>
</dbReference>
<dbReference type="EMBL" id="BSKJ01000007">
    <property type="protein sequence ID" value="GLO36392.1"/>
    <property type="molecule type" value="Genomic_DNA"/>
</dbReference>
<evidence type="ECO:0000256" key="1">
    <source>
        <dbReference type="ARBA" id="ARBA00022670"/>
    </source>
</evidence>
<feature type="domain" description="PDZ" evidence="3">
    <location>
        <begin position="275"/>
        <end position="356"/>
    </location>
</feature>
<proteinExistence type="predicted"/>
<dbReference type="InterPro" id="IPR001478">
    <property type="entry name" value="PDZ"/>
</dbReference>